<keyword evidence="6 10" id="KW-0732">Signal</keyword>
<dbReference type="PANTHER" id="PTHR21049:SF0">
    <property type="entry name" value="DOLICHYL-DIPHOSPHOOLIGOSACCHARIDE--PROTEIN GLYCOSYLTRANSFERASE SUBUNIT 1"/>
    <property type="match status" value="1"/>
</dbReference>
<feature type="chain" id="PRO_5045001966" description="Dolichyl-diphosphooligosaccharide--protein glycosyltransferase subunit 1" evidence="10">
    <location>
        <begin position="25"/>
        <end position="558"/>
    </location>
</feature>
<evidence type="ECO:0000256" key="3">
    <source>
        <dbReference type="ARBA" id="ARBA00004922"/>
    </source>
</evidence>
<comment type="subunit">
    <text evidence="10">Component of the oligosaccharyltransferase (OST) complex.</text>
</comment>
<protein>
    <recommendedName>
        <fullName evidence="10">Dolichyl-diphosphooligosaccharide--protein glycosyltransferase subunit 1</fullName>
    </recommendedName>
</protein>
<evidence type="ECO:0000256" key="1">
    <source>
        <dbReference type="ARBA" id="ARBA00002791"/>
    </source>
</evidence>
<keyword evidence="12" id="KW-1185">Reference proteome</keyword>
<sequence>MSLFNLKNAIVIFVIFAQTVKTETKAITIINENVERKIFINDNIIIETLKIRAKNTKNEAVSKYKLSLYKEFLDDNKIAFVEAKRADERLKIDKKFKNSRDPHVDVHIEIPANSTIEITANLHYVHLLKPHPEALPIHSEPSVMIELPAHFVTSYRTLFQTTVLETTKALLPKIYKADAPQPFSVHRRGARIVCGPYRDIYRDIENSQNEPGESIRLRAQTRSKLLAARKVKRSMKIGLWGKTLVSEKMTLHSEGNRLEGDYSPIFEDRDGRAVEEITAFLPKNAKNIKTRDVLGFLYEIRVEELGENVKLTIPLRFPLIGGWKTALEISYQLPTSGICEFDAAGKVYRLKMESVSIIRNLMADEYTLEILFPEGSSDFRIRKNFFEKFLRNGVKMERVEGFKVVGKMTSGKIFNKMAVKFNAENFVSSKSEQILMEYKLAAIYLFLKPLLFAVYIFLGIFCCYSISNILRRSKIVKKRKTAIEGFDGSKDKIKEDFAKFKKGLDKMSRNEIIQKCDHFGSLLNNVFEDKKRAGMLLNLKGLRKRFAVVKALQKINID</sequence>
<name>A0ABV2AHK4_9EUKA</name>
<reference evidence="11 12" key="1">
    <citation type="journal article" date="2024" name="BMC Biol.">
        <title>Comparative genomics of Ascetosporea gives new insight into the evolutionary basis for animal parasitism in Rhizaria.</title>
        <authorList>
            <person name="Hiltunen Thoren M."/>
            <person name="Onut-Brannstrom I."/>
            <person name="Alfjorden A."/>
            <person name="Peckova H."/>
            <person name="Swords F."/>
            <person name="Hooper C."/>
            <person name="Holzer A.S."/>
            <person name="Bass D."/>
            <person name="Burki F."/>
        </authorList>
    </citation>
    <scope>NUCLEOTIDE SEQUENCE [LARGE SCALE GENOMIC DNA]</scope>
    <source>
        <strain evidence="11">20-A016</strain>
    </source>
</reference>
<comment type="caution">
    <text evidence="11">The sequence shown here is derived from an EMBL/GenBank/DDBJ whole genome shotgun (WGS) entry which is preliminary data.</text>
</comment>
<evidence type="ECO:0000256" key="7">
    <source>
        <dbReference type="ARBA" id="ARBA00022824"/>
    </source>
</evidence>
<dbReference type="PANTHER" id="PTHR21049">
    <property type="entry name" value="RIBOPHORIN I"/>
    <property type="match status" value="1"/>
</dbReference>
<keyword evidence="11" id="KW-0647">Proteasome</keyword>
<dbReference type="InterPro" id="IPR007676">
    <property type="entry name" value="Ribophorin_I"/>
</dbReference>
<feature type="transmembrane region" description="Helical" evidence="10">
    <location>
        <begin position="450"/>
        <end position="470"/>
    </location>
</feature>
<dbReference type="EMBL" id="JBDODL010000164">
    <property type="protein sequence ID" value="MES1918954.1"/>
    <property type="molecule type" value="Genomic_DNA"/>
</dbReference>
<comment type="subcellular location">
    <subcellularLocation>
        <location evidence="2 10">Endoplasmic reticulum membrane</location>
        <topology evidence="2 10">Single-pass type I membrane protein</topology>
    </subcellularLocation>
</comment>
<evidence type="ECO:0000313" key="11">
    <source>
        <dbReference type="EMBL" id="MES1918954.1"/>
    </source>
</evidence>
<comment type="similarity">
    <text evidence="4 10">Belongs to the OST1 family.</text>
</comment>
<accession>A0ABV2AHK4</accession>
<comment type="function">
    <text evidence="1 10">Subunit of the oligosaccharyl transferase (OST) complex that catalyzes the initial transfer of a defined glycan (Glc(3)Man(9)GlcNAc(2) in eukaryotes) from the lipid carrier dolichol-pyrophosphate to an asparagine residue within an Asn-X-Ser/Thr consensus motif in nascent polypeptide chains, the first step in protein N-glycosylation. N-glycosylation occurs cotranslationally and the complex associates with the Sec61 complex at the channel-forming translocon complex that mediates protein translocation across the endoplasmic reticulum (ER). All subunits are required for a maximal enzyme activity.</text>
</comment>
<dbReference type="GO" id="GO:0000502">
    <property type="term" value="C:proteasome complex"/>
    <property type="evidence" value="ECO:0007669"/>
    <property type="project" value="UniProtKB-KW"/>
</dbReference>
<evidence type="ECO:0000256" key="4">
    <source>
        <dbReference type="ARBA" id="ARBA00008905"/>
    </source>
</evidence>
<keyword evidence="5 10" id="KW-0812">Transmembrane</keyword>
<gene>
    <name evidence="11" type="primary">RPN1</name>
    <name evidence="11" type="ORF">MHBO_000838</name>
</gene>
<dbReference type="Pfam" id="PF04597">
    <property type="entry name" value="Ribophorin_I"/>
    <property type="match status" value="1"/>
</dbReference>
<proteinExistence type="inferred from homology"/>
<keyword evidence="7 10" id="KW-0256">Endoplasmic reticulum</keyword>
<evidence type="ECO:0000256" key="9">
    <source>
        <dbReference type="ARBA" id="ARBA00023136"/>
    </source>
</evidence>
<evidence type="ECO:0000256" key="6">
    <source>
        <dbReference type="ARBA" id="ARBA00022729"/>
    </source>
</evidence>
<organism evidence="11 12">
    <name type="scientific">Bonamia ostreae</name>
    <dbReference type="NCBI Taxonomy" id="126728"/>
    <lineage>
        <taxon>Eukaryota</taxon>
        <taxon>Sar</taxon>
        <taxon>Rhizaria</taxon>
        <taxon>Endomyxa</taxon>
        <taxon>Ascetosporea</taxon>
        <taxon>Haplosporida</taxon>
        <taxon>Bonamia</taxon>
    </lineage>
</organism>
<evidence type="ECO:0000256" key="8">
    <source>
        <dbReference type="ARBA" id="ARBA00022989"/>
    </source>
</evidence>
<evidence type="ECO:0000256" key="2">
    <source>
        <dbReference type="ARBA" id="ARBA00004115"/>
    </source>
</evidence>
<evidence type="ECO:0000313" key="12">
    <source>
        <dbReference type="Proteomes" id="UP001439008"/>
    </source>
</evidence>
<dbReference type="Proteomes" id="UP001439008">
    <property type="component" value="Unassembled WGS sequence"/>
</dbReference>
<evidence type="ECO:0000256" key="5">
    <source>
        <dbReference type="ARBA" id="ARBA00022692"/>
    </source>
</evidence>
<keyword evidence="9 10" id="KW-0472">Membrane</keyword>
<evidence type="ECO:0000256" key="10">
    <source>
        <dbReference type="RuleBase" id="RU361143"/>
    </source>
</evidence>
<keyword evidence="8 10" id="KW-1133">Transmembrane helix</keyword>
<feature type="signal peptide" evidence="10">
    <location>
        <begin position="1"/>
        <end position="24"/>
    </location>
</feature>
<comment type="pathway">
    <text evidence="3 10">Protein modification; protein glycosylation.</text>
</comment>